<sequence length="106" mass="11434">MLVKVMDDYGCWPLWVRDEASGVYEPRDPATLGVSAGLVGRLSAWQQWSESMVNIADPGDSRAVGADEDAAFVAEGRLLAARVAEELPHAVVWYYDDSSADTAGSD</sequence>
<dbReference type="RefSeq" id="WP_196921837.1">
    <property type="nucleotide sequence ID" value="NZ_JADOTY010000001.1"/>
</dbReference>
<name>A0ABS0K3K4_9ACTN</name>
<evidence type="ECO:0000313" key="1">
    <source>
        <dbReference type="EMBL" id="MBG6103181.1"/>
    </source>
</evidence>
<keyword evidence="2" id="KW-1185">Reference proteome</keyword>
<evidence type="ECO:0000313" key="2">
    <source>
        <dbReference type="Proteomes" id="UP000631791"/>
    </source>
</evidence>
<reference evidence="1 2" key="1">
    <citation type="submission" date="2020-11" db="EMBL/GenBank/DDBJ databases">
        <title>Sequencing the genomes of 1000 actinobacteria strains.</title>
        <authorList>
            <person name="Klenk H.-P."/>
        </authorList>
    </citation>
    <scope>NUCLEOTIDE SEQUENCE [LARGE SCALE GENOMIC DNA]</scope>
    <source>
        <strain evidence="1 2">DSM 101695</strain>
    </source>
</reference>
<protein>
    <submittedName>
        <fullName evidence="1">Uncharacterized protein</fullName>
    </submittedName>
</protein>
<dbReference type="EMBL" id="JADOTY010000001">
    <property type="protein sequence ID" value="MBG6103181.1"/>
    <property type="molecule type" value="Genomic_DNA"/>
</dbReference>
<proteinExistence type="predicted"/>
<organism evidence="1 2">
    <name type="scientific">Micromonospora vinacea</name>
    <dbReference type="NCBI Taxonomy" id="709878"/>
    <lineage>
        <taxon>Bacteria</taxon>
        <taxon>Bacillati</taxon>
        <taxon>Actinomycetota</taxon>
        <taxon>Actinomycetes</taxon>
        <taxon>Micromonosporales</taxon>
        <taxon>Micromonosporaceae</taxon>
        <taxon>Micromonospora</taxon>
    </lineage>
</organism>
<dbReference type="Proteomes" id="UP000631791">
    <property type="component" value="Unassembled WGS sequence"/>
</dbReference>
<gene>
    <name evidence="1" type="ORF">IW249_003595</name>
</gene>
<accession>A0ABS0K3K4</accession>
<comment type="caution">
    <text evidence="1">The sequence shown here is derived from an EMBL/GenBank/DDBJ whole genome shotgun (WGS) entry which is preliminary data.</text>
</comment>